<protein>
    <submittedName>
        <fullName evidence="1">Uncharacterized protein</fullName>
    </submittedName>
</protein>
<sequence>MDRADQAPSCPTCEHCSPDPFCLLSGSLDHRMVVLQLLKACPPPSVLPTQWGQSPGEDSSSPELGLSLNCTHSRGATGIMKSTGPGVPWLVPGTLAVGAQ</sequence>
<dbReference type="Proteomes" id="UP001176941">
    <property type="component" value="Chromosome 21"/>
</dbReference>
<accession>A0ABN8YSJ8</accession>
<keyword evidence="2" id="KW-1185">Reference proteome</keyword>
<reference evidence="1" key="1">
    <citation type="submission" date="2023-04" db="EMBL/GenBank/DDBJ databases">
        <authorList>
            <consortium name="ELIXIR-Norway"/>
        </authorList>
    </citation>
    <scope>NUCLEOTIDE SEQUENCE [LARGE SCALE GENOMIC DNA]</scope>
</reference>
<proteinExistence type="predicted"/>
<organism evidence="1 2">
    <name type="scientific">Rangifer tarandus platyrhynchus</name>
    <name type="common">Svalbard reindeer</name>
    <dbReference type="NCBI Taxonomy" id="3082113"/>
    <lineage>
        <taxon>Eukaryota</taxon>
        <taxon>Metazoa</taxon>
        <taxon>Chordata</taxon>
        <taxon>Craniata</taxon>
        <taxon>Vertebrata</taxon>
        <taxon>Euteleostomi</taxon>
        <taxon>Mammalia</taxon>
        <taxon>Eutheria</taxon>
        <taxon>Laurasiatheria</taxon>
        <taxon>Artiodactyla</taxon>
        <taxon>Ruminantia</taxon>
        <taxon>Pecora</taxon>
        <taxon>Cervidae</taxon>
        <taxon>Odocoileinae</taxon>
        <taxon>Rangifer</taxon>
    </lineage>
</organism>
<gene>
    <name evidence="1" type="ORF">MRATA1EN1_LOCUS12360</name>
</gene>
<evidence type="ECO:0000313" key="1">
    <source>
        <dbReference type="EMBL" id="CAI9163398.1"/>
    </source>
</evidence>
<dbReference type="EMBL" id="OX459957">
    <property type="protein sequence ID" value="CAI9163398.1"/>
    <property type="molecule type" value="Genomic_DNA"/>
</dbReference>
<evidence type="ECO:0000313" key="2">
    <source>
        <dbReference type="Proteomes" id="UP001176941"/>
    </source>
</evidence>
<name>A0ABN8YSJ8_RANTA</name>